<feature type="compositionally biased region" description="Polar residues" evidence="1">
    <location>
        <begin position="285"/>
        <end position="310"/>
    </location>
</feature>
<protein>
    <submittedName>
        <fullName evidence="2">Uncharacterized protein</fullName>
    </submittedName>
</protein>
<feature type="region of interest" description="Disordered" evidence="1">
    <location>
        <begin position="267"/>
        <end position="425"/>
    </location>
</feature>
<comment type="caution">
    <text evidence="2">The sequence shown here is derived from an EMBL/GenBank/DDBJ whole genome shotgun (WGS) entry which is preliminary data.</text>
</comment>
<feature type="compositionally biased region" description="Low complexity" evidence="1">
    <location>
        <begin position="28"/>
        <end position="37"/>
    </location>
</feature>
<sequence>MAANPANPDQYYSHPIHRLATSQQFIAQTQPQPQSQPLLPPTHDPTAPAAADSSNGATPAAPGRTNAIVVQEANGAGRRTRADEFRLEVEERTRNGESCEQISAALNTRGVQVTDKTISRWRITWGLRKRAVRKSTKPLKPDHLRLNNQIRQQRRKAEITRMSEQNLTPEEIATIMAGRGMSLKDGAKTILRLQTVWNLRELDLTSRQRNARHNAQRQAKNQQEKEFLQYARELGLDNPAEWVKRKMNEPQILAKRKDQTMKLLTELNPELISDSPGPDRGRRSTGVNTASNAATQSRQKPNSHVNTGDTSSDEESVSPDAALQNATRITLRSTQRANVPASQPTFADNEDGDPDESDFEPEPVTAPVGQPLQANAVRQPATTFYNESDDNTESNLHFGPNLPQGIDHDDDTGSESDGGDGSVERMEIDASGHPALLAGSALTGYAHAATTFTPPSREFDALHIMINSVTACINAAQAARDMFEARLAMRPTASSLTGMLPSAQDVEAARFKLKDAARMILETL</sequence>
<proteinExistence type="predicted"/>
<name>A0ABR1VYA9_9PEZI</name>
<feature type="region of interest" description="Disordered" evidence="1">
    <location>
        <begin position="21"/>
        <end position="66"/>
    </location>
</feature>
<feature type="compositionally biased region" description="Acidic residues" evidence="1">
    <location>
        <begin position="348"/>
        <end position="361"/>
    </location>
</feature>
<accession>A0ABR1VYA9</accession>
<gene>
    <name evidence="2" type="ORF">PG994_003497</name>
</gene>
<reference evidence="2 3" key="1">
    <citation type="submission" date="2023-01" db="EMBL/GenBank/DDBJ databases">
        <title>Analysis of 21 Apiospora genomes using comparative genomics revels a genus with tremendous synthesis potential of carbohydrate active enzymes and secondary metabolites.</title>
        <authorList>
            <person name="Sorensen T."/>
        </authorList>
    </citation>
    <scope>NUCLEOTIDE SEQUENCE [LARGE SCALE GENOMIC DNA]</scope>
    <source>
        <strain evidence="2 3">CBS 135458</strain>
    </source>
</reference>
<evidence type="ECO:0000313" key="3">
    <source>
        <dbReference type="Proteomes" id="UP001480595"/>
    </source>
</evidence>
<evidence type="ECO:0000256" key="1">
    <source>
        <dbReference type="SAM" id="MobiDB-lite"/>
    </source>
</evidence>
<dbReference type="Proteomes" id="UP001480595">
    <property type="component" value="Unassembled WGS sequence"/>
</dbReference>
<feature type="compositionally biased region" description="Acidic residues" evidence="1">
    <location>
        <begin position="408"/>
        <end position="418"/>
    </location>
</feature>
<dbReference type="EMBL" id="JAQQWL010000004">
    <property type="protein sequence ID" value="KAK8076225.1"/>
    <property type="molecule type" value="Genomic_DNA"/>
</dbReference>
<evidence type="ECO:0000313" key="2">
    <source>
        <dbReference type="EMBL" id="KAK8076225.1"/>
    </source>
</evidence>
<dbReference type="RefSeq" id="XP_066719184.1">
    <property type="nucleotide sequence ID" value="XM_066854906.1"/>
</dbReference>
<keyword evidence="3" id="KW-1185">Reference proteome</keyword>
<organism evidence="2 3">
    <name type="scientific">Apiospora phragmitis</name>
    <dbReference type="NCBI Taxonomy" id="2905665"/>
    <lineage>
        <taxon>Eukaryota</taxon>
        <taxon>Fungi</taxon>
        <taxon>Dikarya</taxon>
        <taxon>Ascomycota</taxon>
        <taxon>Pezizomycotina</taxon>
        <taxon>Sordariomycetes</taxon>
        <taxon>Xylariomycetidae</taxon>
        <taxon>Amphisphaeriales</taxon>
        <taxon>Apiosporaceae</taxon>
        <taxon>Apiospora</taxon>
    </lineage>
</organism>
<feature type="compositionally biased region" description="Polar residues" evidence="1">
    <location>
        <begin position="324"/>
        <end position="346"/>
    </location>
</feature>
<dbReference type="GeneID" id="92087969"/>